<dbReference type="AlphaFoldDB" id="A0A015JAX8"/>
<reference evidence="1 2" key="1">
    <citation type="submission" date="2014-02" db="EMBL/GenBank/DDBJ databases">
        <title>Single nucleus genome sequencing reveals high similarity among nuclei of an endomycorrhizal fungus.</title>
        <authorList>
            <person name="Lin K."/>
            <person name="Geurts R."/>
            <person name="Zhang Z."/>
            <person name="Limpens E."/>
            <person name="Saunders D.G."/>
            <person name="Mu D."/>
            <person name="Pang E."/>
            <person name="Cao H."/>
            <person name="Cha H."/>
            <person name="Lin T."/>
            <person name="Zhou Q."/>
            <person name="Shang Y."/>
            <person name="Li Y."/>
            <person name="Ivanov S."/>
            <person name="Sharma T."/>
            <person name="Velzen R.V."/>
            <person name="Ruijter N.D."/>
            <person name="Aanen D.K."/>
            <person name="Win J."/>
            <person name="Kamoun S."/>
            <person name="Bisseling T."/>
            <person name="Huang S."/>
        </authorList>
    </citation>
    <scope>NUCLEOTIDE SEQUENCE [LARGE SCALE GENOMIC DNA]</scope>
    <source>
        <strain evidence="2">DAOM197198w</strain>
    </source>
</reference>
<evidence type="ECO:0000313" key="2">
    <source>
        <dbReference type="Proteomes" id="UP000022910"/>
    </source>
</evidence>
<dbReference type="Proteomes" id="UP000022910">
    <property type="component" value="Unassembled WGS sequence"/>
</dbReference>
<dbReference type="HOGENOM" id="CLU_081380_0_0_1"/>
<organism evidence="1 2">
    <name type="scientific">Rhizophagus irregularis (strain DAOM 197198w)</name>
    <name type="common">Glomus intraradices</name>
    <dbReference type="NCBI Taxonomy" id="1432141"/>
    <lineage>
        <taxon>Eukaryota</taxon>
        <taxon>Fungi</taxon>
        <taxon>Fungi incertae sedis</taxon>
        <taxon>Mucoromycota</taxon>
        <taxon>Glomeromycotina</taxon>
        <taxon>Glomeromycetes</taxon>
        <taxon>Glomerales</taxon>
        <taxon>Glomeraceae</taxon>
        <taxon>Rhizophagus</taxon>
    </lineage>
</organism>
<gene>
    <name evidence="1" type="ORF">RirG_256330</name>
</gene>
<name>A0A015JAX8_RHIIW</name>
<dbReference type="OrthoDB" id="2341031at2759"/>
<sequence>MPAKISTMCYIHEFTERLTQEFTVKEITAVARLNDDDPTKIVYLRVKAFIPVDQNIPCQIKDFNKGQVIFLKGKFIACASWYSVNATSVKLIDNMGFDDMPAIGFNFMIMGLTTKTIRNVNNQSIIEFYVEENLGDRELREFWVEVRHNANLRYLANNCFDYGYVNL</sequence>
<comment type="caution">
    <text evidence="1">The sequence shown here is derived from an EMBL/GenBank/DDBJ whole genome shotgun (WGS) entry which is preliminary data.</text>
</comment>
<dbReference type="EMBL" id="JEMT01029487">
    <property type="protein sequence ID" value="EXX52054.1"/>
    <property type="molecule type" value="Genomic_DNA"/>
</dbReference>
<proteinExistence type="predicted"/>
<keyword evidence="2" id="KW-1185">Reference proteome</keyword>
<evidence type="ECO:0000313" key="1">
    <source>
        <dbReference type="EMBL" id="EXX52054.1"/>
    </source>
</evidence>
<accession>A0A015JAX8</accession>
<protein>
    <submittedName>
        <fullName evidence="1">Uncharacterized protein</fullName>
    </submittedName>
</protein>